<organism evidence="4 5">
    <name type="scientific">Novosphingobium taihuense</name>
    <dbReference type="NCBI Taxonomy" id="260085"/>
    <lineage>
        <taxon>Bacteria</taxon>
        <taxon>Pseudomonadati</taxon>
        <taxon>Pseudomonadota</taxon>
        <taxon>Alphaproteobacteria</taxon>
        <taxon>Sphingomonadales</taxon>
        <taxon>Sphingomonadaceae</taxon>
        <taxon>Novosphingobium</taxon>
    </lineage>
</organism>
<comment type="caution">
    <text evidence="4">The sequence shown here is derived from an EMBL/GenBank/DDBJ whole genome shotgun (WGS) entry which is preliminary data.</text>
</comment>
<dbReference type="SUPFAM" id="SSF81901">
    <property type="entry name" value="HCP-like"/>
    <property type="match status" value="1"/>
</dbReference>
<dbReference type="Pfam" id="PF08238">
    <property type="entry name" value="Sel1"/>
    <property type="match status" value="2"/>
</dbReference>
<dbReference type="PANTHER" id="PTHR45011">
    <property type="entry name" value="DAP3-BINDING CELL DEATH ENHANCER 1"/>
    <property type="match status" value="1"/>
</dbReference>
<dbReference type="SMART" id="SM00671">
    <property type="entry name" value="SEL1"/>
    <property type="match status" value="2"/>
</dbReference>
<dbReference type="InterPro" id="IPR006597">
    <property type="entry name" value="Sel1-like"/>
</dbReference>
<dbReference type="Gene3D" id="1.25.40.10">
    <property type="entry name" value="Tetratricopeptide repeat domain"/>
    <property type="match status" value="1"/>
</dbReference>
<sequence>MRDFTRTTALGAALVTATFSGAAWADTKAGVDAWTRGDHEAAVKEWLGPAAKGDADAQFNMGQAFKLGKGVPQDLKRAEAWYRKAAEQGHIKAADTLGLLLFQDNRKADAMPFLQASAERGEPRAMYILGVAHFNGDTVGKDWVRAYALMTRAAGSGLDQATRSLATMDGMIPLEQRQMGVSLAAELEQKAQAKRSQQFAAADLGVKASPTAPLRPVVPGGSLETTELPPSVITAGADYANPVTMPAPKRMVGANTPVQKPAPVTVHVGEKPAVKMAAAKPADPKPAASQPAAPKSAPQKPTVAAPAKGNWRVQLGAFGVKANADGLWSKVKGRPELAGHGRIDLPSGAVTRLLAGGFGGQAEADKACGALKAGGFTCLVVKP</sequence>
<evidence type="ECO:0000313" key="5">
    <source>
        <dbReference type="Proteomes" id="UP000538566"/>
    </source>
</evidence>
<keyword evidence="4" id="KW-0131">Cell cycle</keyword>
<feature type="signal peptide" evidence="2">
    <location>
        <begin position="1"/>
        <end position="25"/>
    </location>
</feature>
<feature type="chain" id="PRO_5031407412" evidence="2">
    <location>
        <begin position="26"/>
        <end position="383"/>
    </location>
</feature>
<dbReference type="EMBL" id="JACHOA010000001">
    <property type="protein sequence ID" value="MBB4611867.1"/>
    <property type="molecule type" value="Genomic_DNA"/>
</dbReference>
<dbReference type="PROSITE" id="PS51724">
    <property type="entry name" value="SPOR"/>
    <property type="match status" value="1"/>
</dbReference>
<feature type="region of interest" description="Disordered" evidence="1">
    <location>
        <begin position="277"/>
        <end position="306"/>
    </location>
</feature>
<dbReference type="InterPro" id="IPR036680">
    <property type="entry name" value="SPOR-like_sf"/>
</dbReference>
<dbReference type="Gene3D" id="3.30.70.1070">
    <property type="entry name" value="Sporulation related repeat"/>
    <property type="match status" value="1"/>
</dbReference>
<dbReference type="InterPro" id="IPR011990">
    <property type="entry name" value="TPR-like_helical_dom_sf"/>
</dbReference>
<reference evidence="4 5" key="1">
    <citation type="submission" date="2020-08" db="EMBL/GenBank/DDBJ databases">
        <title>Genomic Encyclopedia of Type Strains, Phase IV (KMG-IV): sequencing the most valuable type-strain genomes for metagenomic binning, comparative biology and taxonomic classification.</title>
        <authorList>
            <person name="Goeker M."/>
        </authorList>
    </citation>
    <scope>NUCLEOTIDE SEQUENCE [LARGE SCALE GENOMIC DNA]</scope>
    <source>
        <strain evidence="4 5">DSM 17507</strain>
    </source>
</reference>
<dbReference type="GO" id="GO:0042834">
    <property type="term" value="F:peptidoglycan binding"/>
    <property type="evidence" value="ECO:0007669"/>
    <property type="project" value="InterPro"/>
</dbReference>
<accession>A0A7W7ES61</accession>
<gene>
    <name evidence="4" type="ORF">GGR37_000113</name>
</gene>
<dbReference type="SUPFAM" id="SSF110997">
    <property type="entry name" value="Sporulation related repeat"/>
    <property type="match status" value="1"/>
</dbReference>
<dbReference type="InterPro" id="IPR007730">
    <property type="entry name" value="SPOR-like_dom"/>
</dbReference>
<feature type="compositionally biased region" description="Low complexity" evidence="1">
    <location>
        <begin position="277"/>
        <end position="301"/>
    </location>
</feature>
<keyword evidence="2" id="KW-0732">Signal</keyword>
<dbReference type="RefSeq" id="WP_181447164.1">
    <property type="nucleotide sequence ID" value="NZ_JACHOA010000001.1"/>
</dbReference>
<dbReference type="Proteomes" id="UP000538566">
    <property type="component" value="Unassembled WGS sequence"/>
</dbReference>
<keyword evidence="4" id="KW-0132">Cell division</keyword>
<proteinExistence type="predicted"/>
<dbReference type="Pfam" id="PF05036">
    <property type="entry name" value="SPOR"/>
    <property type="match status" value="1"/>
</dbReference>
<dbReference type="InterPro" id="IPR052748">
    <property type="entry name" value="ISR_Activator"/>
</dbReference>
<evidence type="ECO:0000259" key="3">
    <source>
        <dbReference type="PROSITE" id="PS51724"/>
    </source>
</evidence>
<feature type="domain" description="SPOR" evidence="3">
    <location>
        <begin position="305"/>
        <end position="383"/>
    </location>
</feature>
<protein>
    <submittedName>
        <fullName evidence="4">Cell division protein FtsN</fullName>
    </submittedName>
</protein>
<evidence type="ECO:0000256" key="1">
    <source>
        <dbReference type="SAM" id="MobiDB-lite"/>
    </source>
</evidence>
<evidence type="ECO:0000313" key="4">
    <source>
        <dbReference type="EMBL" id="MBB4611867.1"/>
    </source>
</evidence>
<evidence type="ECO:0000256" key="2">
    <source>
        <dbReference type="SAM" id="SignalP"/>
    </source>
</evidence>
<dbReference type="AlphaFoldDB" id="A0A7W7ES61"/>
<keyword evidence="5" id="KW-1185">Reference proteome</keyword>
<dbReference type="PANTHER" id="PTHR45011:SF1">
    <property type="entry name" value="DAP3-BINDING CELL DEATH ENHANCER 1"/>
    <property type="match status" value="1"/>
</dbReference>
<dbReference type="GO" id="GO:0051301">
    <property type="term" value="P:cell division"/>
    <property type="evidence" value="ECO:0007669"/>
    <property type="project" value="UniProtKB-KW"/>
</dbReference>
<name>A0A7W7ES61_9SPHN</name>